<evidence type="ECO:0000256" key="11">
    <source>
        <dbReference type="PROSITE-ProRule" id="PRU00808"/>
    </source>
</evidence>
<dbReference type="InterPro" id="IPR000426">
    <property type="entry name" value="Proteasome_asu_N"/>
</dbReference>
<evidence type="ECO:0000256" key="6">
    <source>
        <dbReference type="ARBA" id="ARBA00022771"/>
    </source>
</evidence>
<evidence type="ECO:0000313" key="14">
    <source>
        <dbReference type="EMBL" id="CAF0864687.1"/>
    </source>
</evidence>
<evidence type="ECO:0000256" key="3">
    <source>
        <dbReference type="ARBA" id="ARBA00004496"/>
    </source>
</evidence>
<dbReference type="Gene3D" id="3.60.20.10">
    <property type="entry name" value="Glutamine Phosphoribosylpyrophosphate, subunit 1, domain 1"/>
    <property type="match status" value="1"/>
</dbReference>
<dbReference type="OrthoDB" id="40134at2759"/>
<feature type="compositionally biased region" description="Basic and acidic residues" evidence="12">
    <location>
        <begin position="250"/>
        <end position="271"/>
    </location>
</feature>
<evidence type="ECO:0000256" key="5">
    <source>
        <dbReference type="ARBA" id="ARBA00022723"/>
    </source>
</evidence>
<dbReference type="Pfam" id="PF10584">
    <property type="entry name" value="Proteasome_A_N"/>
    <property type="match status" value="1"/>
</dbReference>
<dbReference type="CDD" id="cd03751">
    <property type="entry name" value="proteasome_alpha_type_3"/>
    <property type="match status" value="1"/>
</dbReference>
<sequence length="690" mass="78797">MSSIGTGYDLSAAQFSPDGRIFQVEYANKAVEASGTAVGVVCKDGVVLAVEKVVTSKLHEPGSNKRVFIIDQHIGMTVAGLLADSRNLVNVARDEAANYKTNYGSSIPLKYLADRVSLYMHAHTLYGAIRPFGVSVILASYENDKPELYAIEPSGVSYGYYAIAIGKAAQNAKTELEKIKHKEMRCQDLVKEAAKVIYTVHDEIKDKYFELEMGWIGKASDNKFQLVPRNVFDEAEKYAKESLESEDEEILPKRREGRPTKEESQKWKEIVSMRNINQPSQHPSSSPDVIMLDEPPSSNTHSFRMMKIFNFLVKSNIILDGFELENLIENLDNKNNFSFFTSSKNNGFVSDTFIRPPVQIEIIFNEPVNIQKIILDTKVNTQISNGLVIFSTVESLKTLEIDREKFTKSFYQIAKVVNDKDRNLHVYEFLKRDNNSEFNSNIKNVFFSTKSPNYLTQATGLRIVIIKTFNSTSPCLKSIKILGSISDEKSCTNLSVNSSQLDKMKKVKIPDEFIDELTHEMMRMPIRLPSKKYIDQTTLDKYLAEIKKNNEKDKDPFTFVDFSSSYKPVLDGELKAKIDRFLFENSNCILEINEEPSCSLLKRTESKRKIEVDSQSCQRPKRLKSSLEIAPIKCNSCFNIKNDNKLFYKLETCEHVFCRFCLLAMKNKCRLCQKEFKNNQIINIDRTYLK</sequence>
<dbReference type="Proteomes" id="UP000663879">
    <property type="component" value="Unassembled WGS sequence"/>
</dbReference>
<keyword evidence="8 11" id="KW-0647">Proteasome</keyword>
<dbReference type="GO" id="GO:0019773">
    <property type="term" value="C:proteasome core complex, alpha-subunit complex"/>
    <property type="evidence" value="ECO:0007669"/>
    <property type="project" value="UniProtKB-UniRule"/>
</dbReference>
<feature type="compositionally biased region" description="Polar residues" evidence="12">
    <location>
        <begin position="274"/>
        <end position="287"/>
    </location>
</feature>
<evidence type="ECO:0000256" key="8">
    <source>
        <dbReference type="ARBA" id="ARBA00022942"/>
    </source>
</evidence>
<dbReference type="FunFam" id="3.60.20.10:FF:000007">
    <property type="entry name" value="Proteasome subunit alpha type"/>
    <property type="match status" value="1"/>
</dbReference>
<dbReference type="Pfam" id="PF19318">
    <property type="entry name" value="DUF5918"/>
    <property type="match status" value="1"/>
</dbReference>
<dbReference type="GO" id="GO:0016567">
    <property type="term" value="P:protein ubiquitination"/>
    <property type="evidence" value="ECO:0007669"/>
    <property type="project" value="InterPro"/>
</dbReference>
<proteinExistence type="inferred from homology"/>
<dbReference type="InterPro" id="IPR003613">
    <property type="entry name" value="Ubox_domain"/>
</dbReference>
<evidence type="ECO:0000256" key="9">
    <source>
        <dbReference type="ARBA" id="ARBA00023242"/>
    </source>
</evidence>
<keyword evidence="9" id="KW-0539">Nucleus</keyword>
<evidence type="ECO:0000256" key="1">
    <source>
        <dbReference type="ARBA" id="ARBA00002000"/>
    </source>
</evidence>
<dbReference type="GO" id="GO:0005737">
    <property type="term" value="C:cytoplasm"/>
    <property type="evidence" value="ECO:0007669"/>
    <property type="project" value="UniProtKB-SubCell"/>
</dbReference>
<feature type="region of interest" description="Disordered" evidence="12">
    <location>
        <begin position="243"/>
        <end position="295"/>
    </location>
</feature>
<dbReference type="SUPFAM" id="SSF56235">
    <property type="entry name" value="N-terminal nucleophile aminohydrolases (Ntn hydrolases)"/>
    <property type="match status" value="1"/>
</dbReference>
<dbReference type="InterPro" id="IPR017907">
    <property type="entry name" value="Znf_RING_CS"/>
</dbReference>
<evidence type="ECO:0000313" key="15">
    <source>
        <dbReference type="Proteomes" id="UP000663879"/>
    </source>
</evidence>
<dbReference type="AlphaFoldDB" id="A0A813WQE3"/>
<dbReference type="InterPro" id="IPR045696">
    <property type="entry name" value="Ubox5_N"/>
</dbReference>
<dbReference type="GO" id="GO:0006511">
    <property type="term" value="P:ubiquitin-dependent protein catabolic process"/>
    <property type="evidence" value="ECO:0007669"/>
    <property type="project" value="InterPro"/>
</dbReference>
<accession>A0A813WQE3</accession>
<dbReference type="SUPFAM" id="SSF57850">
    <property type="entry name" value="RING/U-box"/>
    <property type="match status" value="2"/>
</dbReference>
<dbReference type="Pfam" id="PF00227">
    <property type="entry name" value="Proteasome"/>
    <property type="match status" value="1"/>
</dbReference>
<dbReference type="Gene3D" id="3.30.40.10">
    <property type="entry name" value="Zinc/RING finger domain, C3HC4 (zinc finger)"/>
    <property type="match status" value="1"/>
</dbReference>
<keyword evidence="6 10" id="KW-0863">Zinc-finger</keyword>
<protein>
    <recommendedName>
        <fullName evidence="13">RING-type domain-containing protein</fullName>
    </recommendedName>
</protein>
<dbReference type="PANTHER" id="PTHR11599">
    <property type="entry name" value="PROTEASOME SUBUNIT ALPHA/BETA"/>
    <property type="match status" value="1"/>
</dbReference>
<dbReference type="InterPro" id="IPR001353">
    <property type="entry name" value="Proteasome_sua/b"/>
</dbReference>
<evidence type="ECO:0000256" key="4">
    <source>
        <dbReference type="ARBA" id="ARBA00022490"/>
    </source>
</evidence>
<dbReference type="Pfam" id="PF04564">
    <property type="entry name" value="U-box"/>
    <property type="match status" value="1"/>
</dbReference>
<keyword evidence="7" id="KW-0862">Zinc</keyword>
<gene>
    <name evidence="14" type="ORF">OXX778_LOCUS9618</name>
</gene>
<keyword evidence="5" id="KW-0479">Metal-binding</keyword>
<dbReference type="GO" id="GO:0004842">
    <property type="term" value="F:ubiquitin-protein transferase activity"/>
    <property type="evidence" value="ECO:0007669"/>
    <property type="project" value="InterPro"/>
</dbReference>
<comment type="similarity">
    <text evidence="11">Belongs to the peptidase T1A family.</text>
</comment>
<evidence type="ECO:0000256" key="2">
    <source>
        <dbReference type="ARBA" id="ARBA00004123"/>
    </source>
</evidence>
<evidence type="ECO:0000256" key="7">
    <source>
        <dbReference type="ARBA" id="ARBA00022833"/>
    </source>
</evidence>
<dbReference type="InterPro" id="IPR029055">
    <property type="entry name" value="Ntn_hydrolases_N"/>
</dbReference>
<keyword evidence="4" id="KW-0963">Cytoplasm</keyword>
<dbReference type="InterPro" id="IPR013083">
    <property type="entry name" value="Znf_RING/FYVE/PHD"/>
</dbReference>
<dbReference type="GO" id="GO:0008270">
    <property type="term" value="F:zinc ion binding"/>
    <property type="evidence" value="ECO:0007669"/>
    <property type="project" value="UniProtKB-KW"/>
</dbReference>
<dbReference type="GO" id="GO:0005634">
    <property type="term" value="C:nucleus"/>
    <property type="evidence" value="ECO:0007669"/>
    <property type="project" value="UniProtKB-SubCell"/>
</dbReference>
<evidence type="ECO:0000256" key="10">
    <source>
        <dbReference type="PROSITE-ProRule" id="PRU00175"/>
    </source>
</evidence>
<comment type="function">
    <text evidence="1">The proteasome is a multicatalytic proteinase complex which is characterized by its ability to cleave peptides with Arg, Phe, Tyr, Leu, and Glu adjacent to the leaving group at neutral or slightly basic pH. The proteasome has an ATP-dependent proteolytic activity.</text>
</comment>
<dbReference type="PROSITE" id="PS51475">
    <property type="entry name" value="PROTEASOME_ALPHA_2"/>
    <property type="match status" value="1"/>
</dbReference>
<comment type="caution">
    <text evidence="14">The sequence shown here is derived from an EMBL/GenBank/DDBJ whole genome shotgun (WGS) entry which is preliminary data.</text>
</comment>
<dbReference type="PROSITE" id="PS00518">
    <property type="entry name" value="ZF_RING_1"/>
    <property type="match status" value="1"/>
</dbReference>
<dbReference type="InterPro" id="IPR023332">
    <property type="entry name" value="Proteasome_alpha-type"/>
</dbReference>
<comment type="subcellular location">
    <subcellularLocation>
        <location evidence="3">Cytoplasm</location>
    </subcellularLocation>
    <subcellularLocation>
        <location evidence="2">Nucleus</location>
    </subcellularLocation>
</comment>
<dbReference type="InterPro" id="IPR050115">
    <property type="entry name" value="Proteasome_alpha"/>
</dbReference>
<evidence type="ECO:0000256" key="12">
    <source>
        <dbReference type="SAM" id="MobiDB-lite"/>
    </source>
</evidence>
<keyword evidence="15" id="KW-1185">Reference proteome</keyword>
<feature type="domain" description="RING-type" evidence="13">
    <location>
        <begin position="634"/>
        <end position="673"/>
    </location>
</feature>
<evidence type="ECO:0000259" key="13">
    <source>
        <dbReference type="PROSITE" id="PS50089"/>
    </source>
</evidence>
<organism evidence="14 15">
    <name type="scientific">Brachionus calyciflorus</name>
    <dbReference type="NCBI Taxonomy" id="104777"/>
    <lineage>
        <taxon>Eukaryota</taxon>
        <taxon>Metazoa</taxon>
        <taxon>Spiralia</taxon>
        <taxon>Gnathifera</taxon>
        <taxon>Rotifera</taxon>
        <taxon>Eurotatoria</taxon>
        <taxon>Monogononta</taxon>
        <taxon>Pseudotrocha</taxon>
        <taxon>Ploima</taxon>
        <taxon>Brachionidae</taxon>
        <taxon>Brachionus</taxon>
    </lineage>
</organism>
<reference evidence="14" key="1">
    <citation type="submission" date="2021-02" db="EMBL/GenBank/DDBJ databases">
        <authorList>
            <person name="Nowell W R."/>
        </authorList>
    </citation>
    <scope>NUCLEOTIDE SEQUENCE</scope>
    <source>
        <strain evidence="14">Ploen Becks lab</strain>
    </source>
</reference>
<dbReference type="InterPro" id="IPR001841">
    <property type="entry name" value="Znf_RING"/>
</dbReference>
<dbReference type="EMBL" id="CAJNOC010001435">
    <property type="protein sequence ID" value="CAF0864687.1"/>
    <property type="molecule type" value="Genomic_DNA"/>
</dbReference>
<name>A0A813WQE3_9BILA</name>
<dbReference type="PROSITE" id="PS50089">
    <property type="entry name" value="ZF_RING_2"/>
    <property type="match status" value="1"/>
</dbReference>
<dbReference type="SMART" id="SM00948">
    <property type="entry name" value="Proteasome_A_N"/>
    <property type="match status" value="1"/>
</dbReference>